<gene>
    <name evidence="1" type="ORF">FBHYGVHD_CDS0021</name>
</gene>
<dbReference type="Proteomes" id="UP001322219">
    <property type="component" value="Segment"/>
</dbReference>
<dbReference type="EMBL" id="OR670591">
    <property type="protein sequence ID" value="WPF64868.1"/>
    <property type="molecule type" value="Genomic_DNA"/>
</dbReference>
<organism evidence="1 2">
    <name type="scientific">Staphylococcus phage MVC_VPHSA1</name>
    <dbReference type="NCBI Taxonomy" id="3088876"/>
    <lineage>
        <taxon>Viruses</taxon>
        <taxon>Duplodnaviria</taxon>
        <taxon>Heunggongvirae</taxon>
        <taxon>Uroviricota</taxon>
        <taxon>Caudoviricetes</taxon>
        <taxon>Ehrlichviridae</taxon>
        <taxon>Chennaivirus</taxon>
        <taxon>Chennaivirus MVCVPHSA1</taxon>
    </lineage>
</organism>
<name>A0ABZ0QYP6_9CAUD</name>
<evidence type="ECO:0000313" key="1">
    <source>
        <dbReference type="EMBL" id="WPF64868.1"/>
    </source>
</evidence>
<keyword evidence="2" id="KW-1185">Reference proteome</keyword>
<accession>A0ABZ0QYP6</accession>
<reference evidence="1 2" key="1">
    <citation type="submission" date="2023-10" db="EMBL/GenBank/DDBJ databases">
        <title>Genome Sequence of the Siphoviridae Staphylococcus aureus Phage MVC_VPHSA1.</title>
        <authorList>
            <person name="Deepak S.J."/>
            <person name="Porteen K."/>
            <person name="Wilfred R."/>
            <person name="Anbazhagan S."/>
            <person name="Elango A."/>
            <person name="Senthil Kumar T."/>
            <person name="Narendra B."/>
            <person name="Sureshkannan S."/>
            <person name="Nithya Quintoil M."/>
            <person name="Charley C.A."/>
            <person name="Teresa S."/>
            <person name="Raghavendra A.G."/>
        </authorList>
    </citation>
    <scope>NUCLEOTIDE SEQUENCE [LARGE SCALE GENOMIC DNA]</scope>
</reference>
<evidence type="ECO:0000313" key="2">
    <source>
        <dbReference type="Proteomes" id="UP001322219"/>
    </source>
</evidence>
<proteinExistence type="predicted"/>
<sequence length="51" mass="5569">MKVKTLEENVGLSGRPAGEVIEVDEETAAHWLSIGVAEEVKAPAKKLLLRR</sequence>
<protein>
    <submittedName>
        <fullName evidence="1">Uncharacterized protein</fullName>
    </submittedName>
</protein>